<evidence type="ECO:0000313" key="1">
    <source>
        <dbReference type="EMBL" id="KAG9219492.1"/>
    </source>
</evidence>
<keyword evidence="2" id="KW-1185">Reference proteome</keyword>
<gene>
    <name evidence="1" type="ORF">CCMSSC00406_0005386</name>
</gene>
<protein>
    <submittedName>
        <fullName evidence="1">Uncharacterized protein</fullName>
    </submittedName>
</protein>
<dbReference type="EMBL" id="WQMT02000009">
    <property type="protein sequence ID" value="KAG9219492.1"/>
    <property type="molecule type" value="Genomic_DNA"/>
</dbReference>
<comment type="caution">
    <text evidence="1">The sequence shown here is derived from an EMBL/GenBank/DDBJ whole genome shotgun (WGS) entry which is preliminary data.</text>
</comment>
<proteinExistence type="predicted"/>
<reference evidence="1 2" key="1">
    <citation type="journal article" date="2021" name="Appl. Environ. Microbiol.">
        <title>Genetic linkage and physical mapping for an oyster mushroom Pleurotus cornucopiae and QTL analysis for the trait cap color.</title>
        <authorList>
            <person name="Zhang Y."/>
            <person name="Gao W."/>
            <person name="Sonnenberg A."/>
            <person name="Chen Q."/>
            <person name="Zhang J."/>
            <person name="Huang C."/>
        </authorList>
    </citation>
    <scope>NUCLEOTIDE SEQUENCE [LARGE SCALE GENOMIC DNA]</scope>
    <source>
        <strain evidence="1">CCMSSC00406</strain>
    </source>
</reference>
<sequence length="2053" mass="226568">MPEPSFGYPPPEHYNFSNFEYLNHPPPQLHNNQQPVPYPEQLPNILPQGVPSQHHYAPESAQYDQPPVYNQGFPPQQPLFYQNQPQYPPQQQLLPQHPYQNPSHSLTIKLPAFSQMPVATRRSSRNRTNSIDGGASGSEYHESEKSFDHDKDADGDVEDKGEEVKEEEVQYTQSSRGRRMAKKVYKESDPEDDPDALFDDGVDVEMHTAPRRGNRLRRGGYRIEDVDDDDEEDEGSKRYNTRHSSSRSKAIILDEEDDVKPSRYLTRHRSRQTARVQRVQPHELRKRKTAPPKPSTAALRAERHARRAASKGGDGAGDPDGDDAYVQNTSAESVSDDGSLADAVHTSSEPEPEPEPEPEDDLADNDNGDGVEMVESDGKPYALRQRAKINYAIPPPLEETAAKAPPKGGRGGNGWFGNGRNERKHGGRKKGLGWSASGAELGRLMGMPADDSDSDFPTRTPRKNFAAGAGLFGTGAITGSAGGMGVLPAAGDLSAAIGTPSNLGKVGADSALADADPLGPSQNVTFDDVGGLEEHIHSLKEMTLLPLLYPEVFQNFGITPPRGVLFHGPPGTGKTLLARALAASCRSNGKGISFYMRKGADCLSKWVGEAERQLRLLFEEARNTQPSIIFFDEIDGLAPVRSSKQDQIHASIVSTLLALMDGMDGRGQVVVIGATNRPDAVDPALRRPGRFDREFYFGLPSLDARERILGIMTKKWKGWGGESIKGKEREKEVEVIDLDAPSKKPVEDNRSDELKDKLKGLAKLTKGYGGADLRALCTEAVLNAVQRRYPQIYKSTDRLLLAPETIEVQLRDFMISIKKIVPSSARSSVSAATPLPSQFVPLLSETLETVKDVINRLLPVEKKRTALEEAEYEDEGEEGALDREMMLQSMEKLRVYRPRVVIHGPVGMGQGYIGAGALHHLEGFNIQSLELGTLLSDSTRTPDAAIVQLFIEAKRQQPSVIYVPSLVGWCAAINEASRATVRAMLDTLAPTDPILFLAVVDGPFSSLPPDVKAWFGPTRDNRVEILNPTSAQRRAFFDGLLNDVKRPPNMFPDGVKRRKRILENLPIAPPLEPRQPSAAELALQEETDLKIVTLLKYRLGPVLTELKRKFKRFTKRATEEYNFDPNEPFVPPPEPYPATTIIEITPAEPNGPIEISGDTQSTELVNGHTDPPPDDPFAPQQQQQVQVPQLYDMDLEHMHIDLYKDKYLTPQDFLDDVGKMVHNAAIRMHEDLDRLHKAQAMYTATQVSMQDFDQHFRMECDRMAARERRRREERRRQRDKERGVEDDRLANGNGLNGLATRRSARANGQQPEISITDPVKLERRLKRQRADGTNGIDSNGSEEEGSDRAPKRSRTVDGDGNEPDALEGASETIHQPEAMQGVVAGPLTRQPTVHFADEAPATGVPSSKPPSLPPSTPPADSSMAVDTTPSKPSGFDPSLLNPVSREDNPFASTTPRSSVPPASNDAAPTSVLPSRLSAEPPAATRSKSPTPMIIERSPTPPLPDFIVNEQQLSTFAQQLCDDTRFLSIEYLEQLRATCLGCVWRHRTEWDRARTLEDVDVCRQALVTQRRTFGLLATKLRIVQSHDHHCVYRDNMPTSSQATCSPKLFQQINVGRMTLHHRVVLAPLTRFRIDAERVPLLPIVSGYYAQRGSSPGTLLIAEATLVAPQAGGHNRFPGIWSDAQIAAWKKITEAVHARGSYIYLQVWGLGRTADPGVLNGGGLDSASDIPPGYQYTPPTPRALTIAKIKENVRLFAKAASNAVHLAGFDGVEIYSANGVLLDRFLQDVTNERTDEYGGGLANRARLGLEILGAVAREIGADRMGIRISPWGKYQGMGMADPKPTYTYFVSQMKERWPNMAYLHVTEPRVDSGAELGPDGVDGKERDDESIPAEEENDFLRRIWSPRPFITAGGYTRELAMKAAERGDIVAVGRHFLANPDLPLRWKDDLPSNDETTPPPWPITTLTSPGKEAEAPSDPPVLDGTFVGVQRLSYHCTSVNTAGAPPIILSKTGWFISLTPPHQKIPVVTSLSMKINRVWGTFNVVRIYLPFVFSL</sequence>
<evidence type="ECO:0000313" key="2">
    <source>
        <dbReference type="Proteomes" id="UP000824881"/>
    </source>
</evidence>
<accession>A0ACB7IMQ2</accession>
<organism evidence="1 2">
    <name type="scientific">Pleurotus cornucopiae</name>
    <name type="common">Cornucopia mushroom</name>
    <dbReference type="NCBI Taxonomy" id="5321"/>
    <lineage>
        <taxon>Eukaryota</taxon>
        <taxon>Fungi</taxon>
        <taxon>Dikarya</taxon>
        <taxon>Basidiomycota</taxon>
        <taxon>Agaricomycotina</taxon>
        <taxon>Agaricomycetes</taxon>
        <taxon>Agaricomycetidae</taxon>
        <taxon>Agaricales</taxon>
        <taxon>Pleurotineae</taxon>
        <taxon>Pleurotaceae</taxon>
        <taxon>Pleurotus</taxon>
    </lineage>
</organism>
<name>A0ACB7IMQ2_PLECO</name>
<dbReference type="Proteomes" id="UP000824881">
    <property type="component" value="Unassembled WGS sequence"/>
</dbReference>